<evidence type="ECO:0000313" key="6">
    <source>
        <dbReference type="Proteomes" id="UP000006882"/>
    </source>
</evidence>
<dbReference type="GO" id="GO:0005546">
    <property type="term" value="F:phosphatidylinositol-4,5-bisphosphate binding"/>
    <property type="evidence" value="ECO:0007669"/>
    <property type="project" value="InterPro"/>
</dbReference>
<keyword evidence="6" id="KW-1185">Reference proteome</keyword>
<sequence>MRFMKQKICLCLRFDLELLGLFDLLFVCVATCKSLKTAKRFRFNCQSISVLAVDLKRFLVRLVGLHFCSVSCMSMGDCKSMRPVMEGEDDLIAAARNIARALGSKKNLTDGEREILANLGTQLSTMISLSEKKGEKSGDIEDRLNSIQERVMSWEADQSMIWNSGPNESLEYVKAVEEARRFVERLEGLRLNKDDQEYEVLQKAYDVLQTAMARLEDEFKYMLVQNRQPFEPEHMSFRSSEEDIVDGSSIISFGDDSFEDSLQRDSVSRASEEVIIDLVHPDVVPELRGIANLMFNCTYDQECIQAYTSIRRDALDECLSILEVQRLSIEDVLKMEWGCLNSKIRRWVWVMKIFVRVYLPSERWLSDQIFGELGPVYLDCFVEASKPSMLQLMNFGEAMSIGPHQPEKLFRILDMYEVLVDLLPDIDGLYVDEAGSSVRIECHEVLMRLGDSVKATFSEFENAIASNTSTNPVAGGGIHPLTRYVMNYLRTLTDYGETLNVLLDDCDEGDSISLSPDMSPTTEEENKSTDTLGRISPMLRHYRSLVSTLECNLEDKSKLYKDASLQHIFLMNNLHYMAQKVKGDELRLLFGDGWIRKCNGKFQQHAMNYQRASWSSILSLLKEEGIQNPGSNSISKTLLKERLRSFYLAFEEIYKSQTTWLIPDPQLREDVQISTSLNVVQAYRTFVGRHSNDISDKLIKYSADDLQNYLLDLFEGSSKSLQNSSRR</sequence>
<dbReference type="Gene3D" id="1.20.1280.170">
    <property type="entry name" value="Exocyst complex component Exo70"/>
    <property type="match status" value="1"/>
</dbReference>
<organism evidence="5 6">
    <name type="scientific">Prunus persica</name>
    <name type="common">Peach</name>
    <name type="synonym">Amygdalus persica</name>
    <dbReference type="NCBI Taxonomy" id="3760"/>
    <lineage>
        <taxon>Eukaryota</taxon>
        <taxon>Viridiplantae</taxon>
        <taxon>Streptophyta</taxon>
        <taxon>Embryophyta</taxon>
        <taxon>Tracheophyta</taxon>
        <taxon>Spermatophyta</taxon>
        <taxon>Magnoliopsida</taxon>
        <taxon>eudicotyledons</taxon>
        <taxon>Gunneridae</taxon>
        <taxon>Pentapetalae</taxon>
        <taxon>rosids</taxon>
        <taxon>fabids</taxon>
        <taxon>Rosales</taxon>
        <taxon>Rosaceae</taxon>
        <taxon>Amygdaloideae</taxon>
        <taxon>Amygdaleae</taxon>
        <taxon>Prunus</taxon>
    </lineage>
</organism>
<dbReference type="GO" id="GO:0006887">
    <property type="term" value="P:exocytosis"/>
    <property type="evidence" value="ECO:0000318"/>
    <property type="project" value="GO_Central"/>
</dbReference>
<evidence type="ECO:0000256" key="1">
    <source>
        <dbReference type="ARBA" id="ARBA00006756"/>
    </source>
</evidence>
<dbReference type="InterPro" id="IPR046364">
    <property type="entry name" value="Exo70_C"/>
</dbReference>
<dbReference type="OrthoDB" id="1922221at2759"/>
<dbReference type="EMBL" id="CM007653">
    <property type="protein sequence ID" value="ONI19031.1"/>
    <property type="molecule type" value="Genomic_DNA"/>
</dbReference>
<dbReference type="PANTHER" id="PTHR12542:SF49">
    <property type="entry name" value="EXOCYST SUBUNIT EXO70 FAMILY PROTEIN"/>
    <property type="match status" value="1"/>
</dbReference>
<accession>A0A251Q5C3</accession>
<dbReference type="Gramene" id="ONI19031">
    <property type="protein sequence ID" value="ONI19031"/>
    <property type="gene ID" value="PRUPE_3G255100"/>
</dbReference>
<dbReference type="Pfam" id="PF03081">
    <property type="entry name" value="Exo70_C"/>
    <property type="match status" value="1"/>
</dbReference>
<evidence type="ECO:0000259" key="4">
    <source>
        <dbReference type="Pfam" id="PF03081"/>
    </source>
</evidence>
<keyword evidence="3" id="KW-0268">Exocytosis</keyword>
<dbReference type="SUPFAM" id="SSF74788">
    <property type="entry name" value="Cullin repeat-like"/>
    <property type="match status" value="1"/>
</dbReference>
<proteinExistence type="inferred from homology"/>
<dbReference type="InterPro" id="IPR016159">
    <property type="entry name" value="Cullin_repeat-like_dom_sf"/>
</dbReference>
<dbReference type="STRING" id="3760.A0A251Q5C3"/>
<dbReference type="Proteomes" id="UP000006882">
    <property type="component" value="Chromosome G3"/>
</dbReference>
<name>A0A251Q5C3_PRUPE</name>
<comment type="function">
    <text evidence="3">Component of the exocyst complex.</text>
</comment>
<dbReference type="PANTHER" id="PTHR12542">
    <property type="entry name" value="EXOCYST COMPLEX PROTEIN EXO70"/>
    <property type="match status" value="1"/>
</dbReference>
<evidence type="ECO:0000256" key="3">
    <source>
        <dbReference type="RuleBase" id="RU365026"/>
    </source>
</evidence>
<feature type="domain" description="Exocyst complex subunit Exo70 C-terminal" evidence="4">
    <location>
        <begin position="346"/>
        <end position="712"/>
    </location>
</feature>
<keyword evidence="3" id="KW-0653">Protein transport</keyword>
<evidence type="ECO:0000313" key="5">
    <source>
        <dbReference type="EMBL" id="ONI19031.1"/>
    </source>
</evidence>
<reference evidence="5 6" key="1">
    <citation type="journal article" date="2013" name="Nat. Genet.">
        <title>The high-quality draft genome of peach (Prunus persica) identifies unique patterns of genetic diversity, domestication and genome evolution.</title>
        <authorList>
            <consortium name="International Peach Genome Initiative"/>
            <person name="Verde I."/>
            <person name="Abbott A.G."/>
            <person name="Scalabrin S."/>
            <person name="Jung S."/>
            <person name="Shu S."/>
            <person name="Marroni F."/>
            <person name="Zhebentyayeva T."/>
            <person name="Dettori M.T."/>
            <person name="Grimwood J."/>
            <person name="Cattonaro F."/>
            <person name="Zuccolo A."/>
            <person name="Rossini L."/>
            <person name="Jenkins J."/>
            <person name="Vendramin E."/>
            <person name="Meisel L.A."/>
            <person name="Decroocq V."/>
            <person name="Sosinski B."/>
            <person name="Prochnik S."/>
            <person name="Mitros T."/>
            <person name="Policriti A."/>
            <person name="Cipriani G."/>
            <person name="Dondini L."/>
            <person name="Ficklin S."/>
            <person name="Goodstein D.M."/>
            <person name="Xuan P."/>
            <person name="Del Fabbro C."/>
            <person name="Aramini V."/>
            <person name="Copetti D."/>
            <person name="Gonzalez S."/>
            <person name="Horner D.S."/>
            <person name="Falchi R."/>
            <person name="Lucas S."/>
            <person name="Mica E."/>
            <person name="Maldonado J."/>
            <person name="Lazzari B."/>
            <person name="Bielenberg D."/>
            <person name="Pirona R."/>
            <person name="Miculan M."/>
            <person name="Barakat A."/>
            <person name="Testolin R."/>
            <person name="Stella A."/>
            <person name="Tartarini S."/>
            <person name="Tonutti P."/>
            <person name="Arus P."/>
            <person name="Orellana A."/>
            <person name="Wells C."/>
            <person name="Main D."/>
            <person name="Vizzotto G."/>
            <person name="Silva H."/>
            <person name="Salamini F."/>
            <person name="Schmutz J."/>
            <person name="Morgante M."/>
            <person name="Rokhsar D.S."/>
        </authorList>
    </citation>
    <scope>NUCLEOTIDE SEQUENCE [LARGE SCALE GENOMIC DNA]</scope>
    <source>
        <strain evidence="6">cv. Nemared</strain>
    </source>
</reference>
<dbReference type="Pfam" id="PF20669">
    <property type="entry name" value="Exo70_N"/>
    <property type="match status" value="1"/>
</dbReference>
<dbReference type="InterPro" id="IPR004140">
    <property type="entry name" value="Exo70"/>
</dbReference>
<dbReference type="GO" id="GO:0015031">
    <property type="term" value="P:protein transport"/>
    <property type="evidence" value="ECO:0007669"/>
    <property type="project" value="UniProtKB-KW"/>
</dbReference>
<dbReference type="AlphaFoldDB" id="A0A251Q5C3"/>
<protein>
    <recommendedName>
        <fullName evidence="3">Exocyst subunit Exo70 family protein</fullName>
    </recommendedName>
</protein>
<gene>
    <name evidence="5" type="ORF">PRUPE_3G255100</name>
</gene>
<comment type="similarity">
    <text evidence="1 3">Belongs to the EXO70 family.</text>
</comment>
<dbReference type="GO" id="GO:0000145">
    <property type="term" value="C:exocyst"/>
    <property type="evidence" value="ECO:0000318"/>
    <property type="project" value="GO_Central"/>
</dbReference>
<keyword evidence="2 3" id="KW-0813">Transport</keyword>
<evidence type="ECO:0000256" key="2">
    <source>
        <dbReference type="ARBA" id="ARBA00022448"/>
    </source>
</evidence>
<dbReference type="SMR" id="A0A251Q5C3"/>